<evidence type="ECO:0000256" key="3">
    <source>
        <dbReference type="ARBA" id="ARBA00022630"/>
    </source>
</evidence>
<feature type="domain" description="ERV/ALR sulfhydryl oxidase" evidence="7">
    <location>
        <begin position="1"/>
        <end position="103"/>
    </location>
</feature>
<accession>A0A6C0KX96</accession>
<dbReference type="EMBL" id="MN741001">
    <property type="protein sequence ID" value="QHU22219.1"/>
    <property type="molecule type" value="Genomic_DNA"/>
</dbReference>
<dbReference type="InterPro" id="IPR017905">
    <property type="entry name" value="ERV/ALR_sulphydryl_oxidase"/>
</dbReference>
<evidence type="ECO:0000313" key="8">
    <source>
        <dbReference type="EMBL" id="QHU22219.1"/>
    </source>
</evidence>
<dbReference type="Pfam" id="PF04777">
    <property type="entry name" value="Evr1_Alr"/>
    <property type="match status" value="1"/>
</dbReference>
<evidence type="ECO:0000256" key="5">
    <source>
        <dbReference type="ARBA" id="ARBA00023002"/>
    </source>
</evidence>
<name>A0A6C0KX96_9ZZZZ</name>
<dbReference type="AlphaFoldDB" id="A0A6C0KX96"/>
<reference evidence="8" key="1">
    <citation type="journal article" date="2020" name="Nature">
        <title>Giant virus diversity and host interactions through global metagenomics.</title>
        <authorList>
            <person name="Schulz F."/>
            <person name="Roux S."/>
            <person name="Paez-Espino D."/>
            <person name="Jungbluth S."/>
            <person name="Walsh D.A."/>
            <person name="Denef V.J."/>
            <person name="McMahon K.D."/>
            <person name="Konstantinidis K.T."/>
            <person name="Eloe-Fadrosh E.A."/>
            <person name="Kyrpides N.C."/>
            <person name="Woyke T."/>
        </authorList>
    </citation>
    <scope>NUCLEOTIDE SEQUENCE</scope>
    <source>
        <strain evidence="8">GVMAG-S-3300013286-35</strain>
    </source>
</reference>
<comment type="cofactor">
    <cofactor evidence="1">
        <name>FAD</name>
        <dbReference type="ChEBI" id="CHEBI:57692"/>
    </cofactor>
</comment>
<proteinExistence type="predicted"/>
<keyword evidence="6" id="KW-1015">Disulfide bond</keyword>
<evidence type="ECO:0000256" key="1">
    <source>
        <dbReference type="ARBA" id="ARBA00001974"/>
    </source>
</evidence>
<keyword evidence="3" id="KW-0285">Flavoprotein</keyword>
<dbReference type="SUPFAM" id="SSF69000">
    <property type="entry name" value="FAD-dependent thiol oxidase"/>
    <property type="match status" value="1"/>
</dbReference>
<organism evidence="8">
    <name type="scientific">viral metagenome</name>
    <dbReference type="NCBI Taxonomy" id="1070528"/>
    <lineage>
        <taxon>unclassified sequences</taxon>
        <taxon>metagenomes</taxon>
        <taxon>organismal metagenomes</taxon>
    </lineage>
</organism>
<dbReference type="EC" id="1.8.3.2" evidence="2"/>
<evidence type="ECO:0000256" key="2">
    <source>
        <dbReference type="ARBA" id="ARBA00012512"/>
    </source>
</evidence>
<dbReference type="GO" id="GO:0016972">
    <property type="term" value="F:thiol oxidase activity"/>
    <property type="evidence" value="ECO:0007669"/>
    <property type="project" value="UniProtKB-EC"/>
</dbReference>
<sequence>MSPSEWGPKVWYLLHRVAFFSNRTDIPGAWKNVIQQLSMTMPCSLCRTHMQTYCKQVPLGFPSGASGAVIRDTIVNWLFHFHNSVNSRKGVDSFDYEFLRPFYGLGIHADAVIDGRRVLKEIEEMWIDVPHILFGNSVRHLLGLIGGGELG</sequence>
<evidence type="ECO:0000256" key="4">
    <source>
        <dbReference type="ARBA" id="ARBA00022827"/>
    </source>
</evidence>
<evidence type="ECO:0000256" key="6">
    <source>
        <dbReference type="ARBA" id="ARBA00023157"/>
    </source>
</evidence>
<evidence type="ECO:0000259" key="7">
    <source>
        <dbReference type="PROSITE" id="PS51324"/>
    </source>
</evidence>
<dbReference type="Gene3D" id="1.20.120.310">
    <property type="entry name" value="ERV/ALR sulfhydryl oxidase domain"/>
    <property type="match status" value="1"/>
</dbReference>
<protein>
    <recommendedName>
        <fullName evidence="2">thiol oxidase</fullName>
        <ecNumber evidence="2">1.8.3.2</ecNumber>
    </recommendedName>
</protein>
<dbReference type="PROSITE" id="PS51324">
    <property type="entry name" value="ERV_ALR"/>
    <property type="match status" value="1"/>
</dbReference>
<dbReference type="InterPro" id="IPR036774">
    <property type="entry name" value="ERV/ALR_sulphydryl_oxid_sf"/>
</dbReference>
<keyword evidence="4" id="KW-0274">FAD</keyword>
<keyword evidence="5" id="KW-0560">Oxidoreductase</keyword>